<dbReference type="Gene3D" id="3.40.1650.10">
    <property type="entry name" value="RbsD-like domain"/>
    <property type="match status" value="1"/>
</dbReference>
<keyword evidence="3 4" id="KW-0413">Isomerase</keyword>
<protein>
    <recommendedName>
        <fullName evidence="2">D-ribose pyranase</fullName>
        <ecNumber evidence="2">5.4.99.62</ecNumber>
    </recommendedName>
</protein>
<dbReference type="InterPro" id="IPR023750">
    <property type="entry name" value="RbsD-like_sf"/>
</dbReference>
<evidence type="ECO:0000313" key="5">
    <source>
        <dbReference type="Proteomes" id="UP000533637"/>
    </source>
</evidence>
<dbReference type="RefSeq" id="WP_183670136.1">
    <property type="nucleotide sequence ID" value="NZ_BMPB01000001.1"/>
</dbReference>
<comment type="catalytic activity">
    <reaction evidence="1">
        <text>beta-D-ribopyranose = beta-D-ribofuranose</text>
        <dbReference type="Rhea" id="RHEA:25432"/>
        <dbReference type="ChEBI" id="CHEBI:27476"/>
        <dbReference type="ChEBI" id="CHEBI:47002"/>
        <dbReference type="EC" id="5.4.99.62"/>
    </reaction>
</comment>
<evidence type="ECO:0000313" key="4">
    <source>
        <dbReference type="EMBL" id="MBB4621829.1"/>
    </source>
</evidence>
<dbReference type="EC" id="5.4.99.62" evidence="2"/>
<comment type="caution">
    <text evidence="4">The sequence shown here is derived from an EMBL/GenBank/DDBJ whole genome shotgun (WGS) entry which is preliminary data.</text>
</comment>
<evidence type="ECO:0000256" key="2">
    <source>
        <dbReference type="ARBA" id="ARBA00012862"/>
    </source>
</evidence>
<dbReference type="EMBL" id="JACHOC010000003">
    <property type="protein sequence ID" value="MBB4621829.1"/>
    <property type="molecule type" value="Genomic_DNA"/>
</dbReference>
<sequence>MNKRIIIYCLLANLFLSCSIQKEPATELQTQYSANWQTALQEKLPLLGHRNWIVITDMAYPLQAKEGITTLYAGEPYTEVLGTVKKMLDNSSHVYAHTYQDKELSFLEEDICPGIANLKEEMKKVLSPSEIMHIEHDNLIGRLDSISNLFEVVIIKTGLTKPYTSTFFELDCKYWDNRRQSILSGRIADAKNVPQH</sequence>
<dbReference type="Proteomes" id="UP000533637">
    <property type="component" value="Unassembled WGS sequence"/>
</dbReference>
<dbReference type="InterPro" id="IPR007721">
    <property type="entry name" value="RbsD_FucU"/>
</dbReference>
<name>A0ABR6KKD4_9BACT</name>
<accession>A0ABR6KKD4</accession>
<organism evidence="4 5">
    <name type="scientific">Parabacteroides faecis</name>
    <dbReference type="NCBI Taxonomy" id="1217282"/>
    <lineage>
        <taxon>Bacteria</taxon>
        <taxon>Pseudomonadati</taxon>
        <taxon>Bacteroidota</taxon>
        <taxon>Bacteroidia</taxon>
        <taxon>Bacteroidales</taxon>
        <taxon>Tannerellaceae</taxon>
        <taxon>Parabacteroides</taxon>
    </lineage>
</organism>
<dbReference type="PROSITE" id="PS51257">
    <property type="entry name" value="PROKAR_LIPOPROTEIN"/>
    <property type="match status" value="1"/>
</dbReference>
<dbReference type="Pfam" id="PF05025">
    <property type="entry name" value="RbsD_FucU"/>
    <property type="match status" value="1"/>
</dbReference>
<keyword evidence="5" id="KW-1185">Reference proteome</keyword>
<dbReference type="GO" id="GO:0016853">
    <property type="term" value="F:isomerase activity"/>
    <property type="evidence" value="ECO:0007669"/>
    <property type="project" value="UniProtKB-KW"/>
</dbReference>
<evidence type="ECO:0000256" key="1">
    <source>
        <dbReference type="ARBA" id="ARBA00000223"/>
    </source>
</evidence>
<proteinExistence type="predicted"/>
<reference evidence="4 5" key="1">
    <citation type="submission" date="2020-08" db="EMBL/GenBank/DDBJ databases">
        <title>Genomic Encyclopedia of Type Strains, Phase IV (KMG-IV): sequencing the most valuable type-strain genomes for metagenomic binning, comparative biology and taxonomic classification.</title>
        <authorList>
            <person name="Goeker M."/>
        </authorList>
    </citation>
    <scope>NUCLEOTIDE SEQUENCE [LARGE SCALE GENOMIC DNA]</scope>
    <source>
        <strain evidence="4 5">DSM 102983</strain>
    </source>
</reference>
<gene>
    <name evidence="4" type="ORF">GGQ57_001726</name>
</gene>
<dbReference type="SUPFAM" id="SSF102546">
    <property type="entry name" value="RbsD-like"/>
    <property type="match status" value="1"/>
</dbReference>
<evidence type="ECO:0000256" key="3">
    <source>
        <dbReference type="ARBA" id="ARBA00023235"/>
    </source>
</evidence>